<gene>
    <name evidence="2" type="ORF">I6J18_04825</name>
</gene>
<organism evidence="2 3">
    <name type="scientific">Peribacillus psychrosaccharolyticus</name>
    <name type="common">Bacillus psychrosaccharolyticus</name>
    <dbReference type="NCBI Taxonomy" id="1407"/>
    <lineage>
        <taxon>Bacteria</taxon>
        <taxon>Bacillati</taxon>
        <taxon>Bacillota</taxon>
        <taxon>Bacilli</taxon>
        <taxon>Bacillales</taxon>
        <taxon>Bacillaceae</taxon>
        <taxon>Peribacillus</taxon>
    </lineage>
</organism>
<dbReference type="InterPro" id="IPR011009">
    <property type="entry name" value="Kinase-like_dom_sf"/>
</dbReference>
<dbReference type="PANTHER" id="PTHR21310:SF15">
    <property type="entry name" value="AMINOGLYCOSIDE PHOSPHOTRANSFERASE DOMAIN-CONTAINING PROTEIN"/>
    <property type="match status" value="1"/>
</dbReference>
<dbReference type="InterPro" id="IPR002575">
    <property type="entry name" value="Aminoglycoside_PTrfase"/>
</dbReference>
<evidence type="ECO:0000313" key="3">
    <source>
        <dbReference type="Proteomes" id="UP000595254"/>
    </source>
</evidence>
<feature type="domain" description="Aminoglycoside phosphotransferase" evidence="1">
    <location>
        <begin position="21"/>
        <end position="238"/>
    </location>
</feature>
<evidence type="ECO:0000259" key="1">
    <source>
        <dbReference type="Pfam" id="PF01636"/>
    </source>
</evidence>
<dbReference type="Gene3D" id="3.90.1200.10">
    <property type="match status" value="1"/>
</dbReference>
<sequence length="293" mass="34396">MDMLQQVIDKFKLNVLMIEDVPQSFSSSVYKIQLNDYRIVYIKIPYSKAKLELEFTVLKRFHYELPVPEILDYWEGNENVTGALLLSAIKGVPIREQVGTNLAYDIGVHHAILHSIVPNEQDYKSVVSNVYGQWSEFIRSHFYSFAEDVKEVIDPRLYEQSLKHFDRQLNLLPSPDGPSFIHMDFRPGNILVHENQVAGIIDFESVRIGATEMDFTKINRDIFMRYPGTRDSYQKGYESIRPLIDLQEVLPFYRFIDAFNSIGWCKRRGIEKHQTFLQENLAYLNRFLRIWDS</sequence>
<dbReference type="AlphaFoldDB" id="A0A974NNR0"/>
<dbReference type="PANTHER" id="PTHR21310">
    <property type="entry name" value="AMINOGLYCOSIDE PHOSPHOTRANSFERASE-RELATED-RELATED"/>
    <property type="match status" value="1"/>
</dbReference>
<protein>
    <submittedName>
        <fullName evidence="2">Phosphotransferase</fullName>
    </submittedName>
</protein>
<name>A0A974NNR0_PERPY</name>
<dbReference type="InterPro" id="IPR051678">
    <property type="entry name" value="AGP_Transferase"/>
</dbReference>
<keyword evidence="3" id="KW-1185">Reference proteome</keyword>
<proteinExistence type="predicted"/>
<dbReference type="Pfam" id="PF01636">
    <property type="entry name" value="APH"/>
    <property type="match status" value="1"/>
</dbReference>
<dbReference type="EMBL" id="CP068053">
    <property type="protein sequence ID" value="QQT01217.1"/>
    <property type="molecule type" value="Genomic_DNA"/>
</dbReference>
<dbReference type="SUPFAM" id="SSF56112">
    <property type="entry name" value="Protein kinase-like (PK-like)"/>
    <property type="match status" value="1"/>
</dbReference>
<evidence type="ECO:0000313" key="2">
    <source>
        <dbReference type="EMBL" id="QQT01217.1"/>
    </source>
</evidence>
<dbReference type="RefSeq" id="WP_201647933.1">
    <property type="nucleotide sequence ID" value="NZ_CP068053.1"/>
</dbReference>
<accession>A0A974NNR0</accession>
<reference evidence="2 3" key="1">
    <citation type="submission" date="2021-01" db="EMBL/GenBank/DDBJ databases">
        <title>FDA dAtabase for Regulatory Grade micrObial Sequences (FDA-ARGOS): Supporting development and validation of Infectious Disease Dx tests.</title>
        <authorList>
            <person name="Nelson B."/>
            <person name="Plummer A."/>
            <person name="Tallon L."/>
            <person name="Sadzewicz L."/>
            <person name="Zhao X."/>
            <person name="Boylan J."/>
            <person name="Ott S."/>
            <person name="Bowen H."/>
            <person name="Vavikolanu K."/>
            <person name="Mehta A."/>
            <person name="Aluvathingal J."/>
            <person name="Nadendla S."/>
            <person name="Myers T."/>
            <person name="Yan Y."/>
            <person name="Sichtig H."/>
        </authorList>
    </citation>
    <scope>NUCLEOTIDE SEQUENCE [LARGE SCALE GENOMIC DNA]</scope>
    <source>
        <strain evidence="2 3">FDAARGOS_1161</strain>
    </source>
</reference>
<dbReference type="Proteomes" id="UP000595254">
    <property type="component" value="Chromosome"/>
</dbReference>
<dbReference type="KEGG" id="ppsr:I6J18_04825"/>